<evidence type="ECO:0000313" key="2">
    <source>
        <dbReference type="EMBL" id="OGC82400.1"/>
    </source>
</evidence>
<organism evidence="2 3">
    <name type="scientific">Candidatus Abawacabacteria bacterium RBG_16_42_10</name>
    <dbReference type="NCBI Taxonomy" id="1817814"/>
    <lineage>
        <taxon>Bacteria</taxon>
        <taxon>Candidatus Abawacaibacteriota</taxon>
    </lineage>
</organism>
<dbReference type="GO" id="GO:0004803">
    <property type="term" value="F:transposase activity"/>
    <property type="evidence" value="ECO:0007669"/>
    <property type="project" value="InterPro"/>
</dbReference>
<gene>
    <name evidence="2" type="ORF">A2V81_02245</name>
</gene>
<dbReference type="GO" id="GO:0006313">
    <property type="term" value="P:DNA transposition"/>
    <property type="evidence" value="ECO:0007669"/>
    <property type="project" value="InterPro"/>
</dbReference>
<dbReference type="InterPro" id="IPR052715">
    <property type="entry name" value="RAYT_transposase"/>
</dbReference>
<reference evidence="2 3" key="1">
    <citation type="journal article" date="2016" name="Nat. Commun.">
        <title>Thousands of microbial genomes shed light on interconnected biogeochemical processes in an aquifer system.</title>
        <authorList>
            <person name="Anantharaman K."/>
            <person name="Brown C.T."/>
            <person name="Hug L.A."/>
            <person name="Sharon I."/>
            <person name="Castelle C.J."/>
            <person name="Probst A.J."/>
            <person name="Thomas B.C."/>
            <person name="Singh A."/>
            <person name="Wilkins M.J."/>
            <person name="Karaoz U."/>
            <person name="Brodie E.L."/>
            <person name="Williams K.H."/>
            <person name="Hubbard S.S."/>
            <person name="Banfield J.F."/>
        </authorList>
    </citation>
    <scope>NUCLEOTIDE SEQUENCE [LARGE SCALE GENOMIC DNA]</scope>
</reference>
<name>A0A1F4XLA0_9BACT</name>
<protein>
    <recommendedName>
        <fullName evidence="1">Transposase IS200-like domain-containing protein</fullName>
    </recommendedName>
</protein>
<dbReference type="Proteomes" id="UP000177614">
    <property type="component" value="Unassembled WGS sequence"/>
</dbReference>
<dbReference type="InterPro" id="IPR036515">
    <property type="entry name" value="Transposase_17_sf"/>
</dbReference>
<feature type="domain" description="Transposase IS200-like" evidence="1">
    <location>
        <begin position="21"/>
        <end position="158"/>
    </location>
</feature>
<dbReference type="Gene3D" id="3.30.70.1290">
    <property type="entry name" value="Transposase IS200-like"/>
    <property type="match status" value="1"/>
</dbReference>
<dbReference type="InterPro" id="IPR002686">
    <property type="entry name" value="Transposase_17"/>
</dbReference>
<dbReference type="SMART" id="SM01321">
    <property type="entry name" value="Y1_Tnp"/>
    <property type="match status" value="1"/>
</dbReference>
<dbReference type="GO" id="GO:0043565">
    <property type="term" value="F:sequence-specific DNA binding"/>
    <property type="evidence" value="ECO:0007669"/>
    <property type="project" value="TreeGrafter"/>
</dbReference>
<proteinExistence type="predicted"/>
<dbReference type="PANTHER" id="PTHR36966">
    <property type="entry name" value="REP-ASSOCIATED TYROSINE TRANSPOSASE"/>
    <property type="match status" value="1"/>
</dbReference>
<dbReference type="STRING" id="1817814.A2V81_02245"/>
<dbReference type="EMBL" id="MEWR01000008">
    <property type="protein sequence ID" value="OGC82400.1"/>
    <property type="molecule type" value="Genomic_DNA"/>
</dbReference>
<evidence type="ECO:0000259" key="1">
    <source>
        <dbReference type="SMART" id="SM01321"/>
    </source>
</evidence>
<dbReference type="AlphaFoldDB" id="A0A1F4XLA0"/>
<evidence type="ECO:0000313" key="3">
    <source>
        <dbReference type="Proteomes" id="UP000177614"/>
    </source>
</evidence>
<accession>A0A1F4XLA0</accession>
<dbReference type="PANTHER" id="PTHR36966:SF1">
    <property type="entry name" value="REP-ASSOCIATED TYROSINE TRANSPOSASE"/>
    <property type="match status" value="1"/>
</dbReference>
<dbReference type="SUPFAM" id="SSF143422">
    <property type="entry name" value="Transposase IS200-like"/>
    <property type="match status" value="1"/>
</dbReference>
<comment type="caution">
    <text evidence="2">The sequence shown here is derived from an EMBL/GenBank/DDBJ whole genome shotgun (WGS) entry which is preliminary data.</text>
</comment>
<sequence>MCKFKGKYRLSSLRLAKWNYSSNGTYFITICTRDRYHYFGEITNDRITLSEMGKLAQNCWENIPQHFPYIKLDEFIIMPNHIHGILIIKKSEFNPQWASNKFGPQSRNLSSIIRGFKSSIQKYATIKKIPFAWQRSFHDHIIQNQKELNNIRRYIINNPIKWSRDRNH</sequence>